<dbReference type="AlphaFoldDB" id="A0A0C9WP33"/>
<reference evidence="6 7" key="1">
    <citation type="submission" date="2014-04" db="EMBL/GenBank/DDBJ databases">
        <authorList>
            <consortium name="DOE Joint Genome Institute"/>
            <person name="Kuo A."/>
            <person name="Kohler A."/>
            <person name="Nagy L.G."/>
            <person name="Floudas D."/>
            <person name="Copeland A."/>
            <person name="Barry K.W."/>
            <person name="Cichocki N."/>
            <person name="Veneault-Fourrey C."/>
            <person name="LaButti K."/>
            <person name="Lindquist E.A."/>
            <person name="Lipzen A."/>
            <person name="Lundell T."/>
            <person name="Morin E."/>
            <person name="Murat C."/>
            <person name="Sun H."/>
            <person name="Tunlid A."/>
            <person name="Henrissat B."/>
            <person name="Grigoriev I.V."/>
            <person name="Hibbett D.S."/>
            <person name="Martin F."/>
            <person name="Nordberg H.P."/>
            <person name="Cantor M.N."/>
            <person name="Hua S.X."/>
        </authorList>
    </citation>
    <scope>NUCLEOTIDE SEQUENCE [LARGE SCALE GENOMIC DNA]</scope>
    <source>
        <strain evidence="6 7">LaAM-08-1</strain>
    </source>
</reference>
<proteinExistence type="inferred from homology"/>
<accession>A0A0C9WP33</accession>
<dbReference type="GO" id="GO:0000166">
    <property type="term" value="F:nucleotide binding"/>
    <property type="evidence" value="ECO:0007669"/>
    <property type="project" value="UniProtKB-KW"/>
</dbReference>
<keyword evidence="2" id="KW-0732">Signal</keyword>
<evidence type="ECO:0000259" key="5">
    <source>
        <dbReference type="Pfam" id="PF02872"/>
    </source>
</evidence>
<dbReference type="Gene3D" id="3.60.21.10">
    <property type="match status" value="1"/>
</dbReference>
<dbReference type="SUPFAM" id="SSF56300">
    <property type="entry name" value="Metallo-dependent phosphatases"/>
    <property type="match status" value="1"/>
</dbReference>
<reference evidence="7" key="2">
    <citation type="submission" date="2015-01" db="EMBL/GenBank/DDBJ databases">
        <title>Evolutionary Origins and Diversification of the Mycorrhizal Mutualists.</title>
        <authorList>
            <consortium name="DOE Joint Genome Institute"/>
            <consortium name="Mycorrhizal Genomics Consortium"/>
            <person name="Kohler A."/>
            <person name="Kuo A."/>
            <person name="Nagy L.G."/>
            <person name="Floudas D."/>
            <person name="Copeland A."/>
            <person name="Barry K.W."/>
            <person name="Cichocki N."/>
            <person name="Veneault-Fourrey C."/>
            <person name="LaButti K."/>
            <person name="Lindquist E.A."/>
            <person name="Lipzen A."/>
            <person name="Lundell T."/>
            <person name="Morin E."/>
            <person name="Murat C."/>
            <person name="Riley R."/>
            <person name="Ohm R."/>
            <person name="Sun H."/>
            <person name="Tunlid A."/>
            <person name="Henrissat B."/>
            <person name="Grigoriev I.V."/>
            <person name="Hibbett D.S."/>
            <person name="Martin F."/>
        </authorList>
    </citation>
    <scope>NUCLEOTIDE SEQUENCE [LARGE SCALE GENOMIC DNA]</scope>
    <source>
        <strain evidence="7">LaAM-08-1</strain>
    </source>
</reference>
<protein>
    <recommendedName>
        <fullName evidence="8">Metallo-dependent phosphatase</fullName>
    </recommendedName>
</protein>
<evidence type="ECO:0000256" key="3">
    <source>
        <dbReference type="RuleBase" id="RU362119"/>
    </source>
</evidence>
<feature type="domain" description="5'-Nucleotidase C-terminal" evidence="5">
    <location>
        <begin position="346"/>
        <end position="518"/>
    </location>
</feature>
<evidence type="ECO:0000313" key="6">
    <source>
        <dbReference type="EMBL" id="KIJ99604.1"/>
    </source>
</evidence>
<organism evidence="6 7">
    <name type="scientific">Laccaria amethystina LaAM-08-1</name>
    <dbReference type="NCBI Taxonomy" id="1095629"/>
    <lineage>
        <taxon>Eukaryota</taxon>
        <taxon>Fungi</taxon>
        <taxon>Dikarya</taxon>
        <taxon>Basidiomycota</taxon>
        <taxon>Agaricomycotina</taxon>
        <taxon>Agaricomycetes</taxon>
        <taxon>Agaricomycetidae</taxon>
        <taxon>Agaricales</taxon>
        <taxon>Agaricineae</taxon>
        <taxon>Hydnangiaceae</taxon>
        <taxon>Laccaria</taxon>
    </lineage>
</organism>
<dbReference type="InterPro" id="IPR029052">
    <property type="entry name" value="Metallo-depent_PP-like"/>
</dbReference>
<dbReference type="EMBL" id="KN838644">
    <property type="protein sequence ID" value="KIJ99604.1"/>
    <property type="molecule type" value="Genomic_DNA"/>
</dbReference>
<dbReference type="OrthoDB" id="10252235at2759"/>
<dbReference type="SUPFAM" id="SSF55816">
    <property type="entry name" value="5'-nucleotidase (syn. UDP-sugar hydrolase), C-terminal domain"/>
    <property type="match status" value="1"/>
</dbReference>
<dbReference type="Gene3D" id="3.90.780.10">
    <property type="entry name" value="5'-Nucleotidase, C-terminal domain"/>
    <property type="match status" value="1"/>
</dbReference>
<evidence type="ECO:0000256" key="2">
    <source>
        <dbReference type="ARBA" id="ARBA00022729"/>
    </source>
</evidence>
<feature type="domain" description="Calcineurin-like phosphoesterase" evidence="4">
    <location>
        <begin position="5"/>
        <end position="236"/>
    </location>
</feature>
<evidence type="ECO:0000313" key="7">
    <source>
        <dbReference type="Proteomes" id="UP000054477"/>
    </source>
</evidence>
<sequence length="664" mass="73610">MTTLSILHFNDVYRVTPQKLSPSSAGTVDVTQFSALLDDLRNSPGWGENGLTLFSGDVFSPSVESSVTRGSHMVPVMNQLGVDVSLTGNHDFDFGYPHLSKLVDDTAFPWILSNIADRATSRPPKPFNEFVVFDRAGVRVGIIGLVEKEWIATVASWPSNFVFKSMAETGIELSKLLRDPNREYNCDIIIALTHCRVPNDIALAKDLLALSPAAQQTTPLHHQHGVDLILGGHDHLYYVSRGVTTWDNYDLTQTVLGAESDLGDILVVKSGSDFRDFTELKLVLEHAPQGSVRNQVICEIAGKRHTIETDTRSSEAMTNLLKTLLSSVSSTLKAPVCKATVTLDLRSYYIRTAESPAANWFADVVRHAYDDALCMKGCGGADGILICAGTLRGDSTYGPGPITLGDILEILPFEDPIIVVELDGATLWDAIESSLGMWPAQEGRFPVVSGLRISWDSRRQPGERVIGIWLLLEAENGRNNENGVHLKLEPVLRVKGGRKYKIVTREYMADGHDGYEALRGSRQLIDHESGDLMSSIVRRYLLGSHFVNKMIRLKDHSQLIQSRTKAAISQEQSRRNKVQEQLKESIAAKKHWERAINIVICRTKSHYRDQLAVCSAEHMSTVDAYDGNSARKGQENIYRPPEGDEDLLVISPTIDNRLKDEARD</sequence>
<gene>
    <name evidence="6" type="ORF">K443DRAFT_102007</name>
</gene>
<evidence type="ECO:0008006" key="8">
    <source>
        <dbReference type="Google" id="ProtNLM"/>
    </source>
</evidence>
<comment type="similarity">
    <text evidence="1 3">Belongs to the 5'-nucleotidase family.</text>
</comment>
<dbReference type="InterPro" id="IPR006179">
    <property type="entry name" value="5_nucleotidase/apyrase"/>
</dbReference>
<evidence type="ECO:0000256" key="1">
    <source>
        <dbReference type="ARBA" id="ARBA00006654"/>
    </source>
</evidence>
<keyword evidence="3" id="KW-0547">Nucleotide-binding</keyword>
<dbReference type="Pfam" id="PF00149">
    <property type="entry name" value="Metallophos"/>
    <property type="match status" value="1"/>
</dbReference>
<keyword evidence="7" id="KW-1185">Reference proteome</keyword>
<dbReference type="InterPro" id="IPR036907">
    <property type="entry name" value="5'-Nucleotdase_C_sf"/>
</dbReference>
<dbReference type="PRINTS" id="PR01607">
    <property type="entry name" value="APYRASEFAMLY"/>
</dbReference>
<dbReference type="GO" id="GO:0009166">
    <property type="term" value="P:nucleotide catabolic process"/>
    <property type="evidence" value="ECO:0007669"/>
    <property type="project" value="InterPro"/>
</dbReference>
<dbReference type="InterPro" id="IPR008334">
    <property type="entry name" value="5'-Nucleotdase_C"/>
</dbReference>
<evidence type="ECO:0000259" key="4">
    <source>
        <dbReference type="Pfam" id="PF00149"/>
    </source>
</evidence>
<name>A0A0C9WP33_9AGAR</name>
<dbReference type="InterPro" id="IPR004843">
    <property type="entry name" value="Calcineurin-like_PHP"/>
</dbReference>
<dbReference type="Proteomes" id="UP000054477">
    <property type="component" value="Unassembled WGS sequence"/>
</dbReference>
<dbReference type="PANTHER" id="PTHR11575">
    <property type="entry name" value="5'-NUCLEOTIDASE-RELATED"/>
    <property type="match status" value="1"/>
</dbReference>
<dbReference type="Pfam" id="PF02872">
    <property type="entry name" value="5_nucleotid_C"/>
    <property type="match status" value="1"/>
</dbReference>
<keyword evidence="3" id="KW-0378">Hydrolase</keyword>
<dbReference type="STRING" id="1095629.A0A0C9WP33"/>
<dbReference type="GO" id="GO:0016787">
    <property type="term" value="F:hydrolase activity"/>
    <property type="evidence" value="ECO:0007669"/>
    <property type="project" value="UniProtKB-KW"/>
</dbReference>
<dbReference type="PANTHER" id="PTHR11575:SF48">
    <property type="entry name" value="5'-NUCLEOTIDASE"/>
    <property type="match status" value="1"/>
</dbReference>
<dbReference type="HOGENOM" id="CLU_005854_1_1_1"/>